<dbReference type="Gene3D" id="2.60.40.4070">
    <property type="match status" value="1"/>
</dbReference>
<dbReference type="NCBIfam" id="TIGR04183">
    <property type="entry name" value="Por_Secre_tail"/>
    <property type="match status" value="1"/>
</dbReference>
<keyword evidence="4" id="KW-1185">Reference proteome</keyword>
<dbReference type="NCBIfam" id="NF045524">
    <property type="entry name" value="MXAN_6640_HExxH"/>
    <property type="match status" value="1"/>
</dbReference>
<comment type="caution">
    <text evidence="3">The sequence shown here is derived from an EMBL/GenBank/DDBJ whole genome shotgun (WGS) entry which is preliminary data.</text>
</comment>
<keyword evidence="1" id="KW-0732">Signal</keyword>
<dbReference type="Pfam" id="PF19527">
    <property type="entry name" value="DUF6055"/>
    <property type="match status" value="1"/>
</dbReference>
<gene>
    <name evidence="3" type="ORF">CWD77_07975</name>
</gene>
<evidence type="ECO:0000313" key="3">
    <source>
        <dbReference type="EMBL" id="PKD43499.1"/>
    </source>
</evidence>
<evidence type="ECO:0000313" key="4">
    <source>
        <dbReference type="Proteomes" id="UP000233398"/>
    </source>
</evidence>
<dbReference type="Proteomes" id="UP000233398">
    <property type="component" value="Unassembled WGS sequence"/>
</dbReference>
<dbReference type="InterPro" id="IPR045690">
    <property type="entry name" value="DUF6055"/>
</dbReference>
<feature type="signal peptide" evidence="1">
    <location>
        <begin position="1"/>
        <end position="25"/>
    </location>
</feature>
<reference evidence="3 4" key="1">
    <citation type="submission" date="2017-11" db="EMBL/GenBank/DDBJ databases">
        <title>Rhodohalobacter 15182 sp. nov., isolated from a salt lake.</title>
        <authorList>
            <person name="Han S."/>
        </authorList>
    </citation>
    <scope>NUCLEOTIDE SEQUENCE [LARGE SCALE GENOMIC DNA]</scope>
    <source>
        <strain evidence="3 4">15182</strain>
    </source>
</reference>
<feature type="chain" id="PRO_5014754695" description="Secretion system C-terminal sorting domain-containing protein" evidence="1">
    <location>
        <begin position="26"/>
        <end position="583"/>
    </location>
</feature>
<protein>
    <recommendedName>
        <fullName evidence="2">Secretion system C-terminal sorting domain-containing protein</fullName>
    </recommendedName>
</protein>
<dbReference type="InterPro" id="IPR026444">
    <property type="entry name" value="Secre_tail"/>
</dbReference>
<accession>A0A2N0VH40</accession>
<dbReference type="AlphaFoldDB" id="A0A2N0VH40"/>
<dbReference type="EMBL" id="PISP01000002">
    <property type="protein sequence ID" value="PKD43499.1"/>
    <property type="molecule type" value="Genomic_DNA"/>
</dbReference>
<evidence type="ECO:0000259" key="2">
    <source>
        <dbReference type="Pfam" id="PF18962"/>
    </source>
</evidence>
<evidence type="ECO:0000256" key="1">
    <source>
        <dbReference type="SAM" id="SignalP"/>
    </source>
</evidence>
<organism evidence="3 4">
    <name type="scientific">Rhodohalobacter barkolensis</name>
    <dbReference type="NCBI Taxonomy" id="2053187"/>
    <lineage>
        <taxon>Bacteria</taxon>
        <taxon>Pseudomonadati</taxon>
        <taxon>Balneolota</taxon>
        <taxon>Balneolia</taxon>
        <taxon>Balneolales</taxon>
        <taxon>Balneolaceae</taxon>
        <taxon>Rhodohalobacter</taxon>
    </lineage>
</organism>
<feature type="domain" description="Secretion system C-terminal sorting" evidence="2">
    <location>
        <begin position="505"/>
        <end position="579"/>
    </location>
</feature>
<dbReference type="OrthoDB" id="2079373at2"/>
<proteinExistence type="predicted"/>
<dbReference type="RefSeq" id="WP_101073040.1">
    <property type="nucleotide sequence ID" value="NZ_PISP01000002.1"/>
</dbReference>
<sequence length="583" mass="65853">MSNSKYLILLFLLFGLTVVSVDSSAQTAQHPVFRELDEALNRGEITRETALIEKLRFTYRSGESDQQLNDNIEHRPIKCTVPIHAEFHHLKDQLPHSDVSEIESYFNRPESTHLNEYISSEGNFILYYETEGDHAVPSESTIEAGVPDYIYLAAEAADSSYRYQVEELGFVDFIQSEPYEIYFENINFYGTTTSSGSTSYITIHNNFQNFPPNTHPEGQVFGALYATIAHEIKHAIQYATNRWDGSAGSTDWIEMDATLMEEIVYPDVNDYYNYIRDGFDSEEPNSQSIFGTPGNPTPGAYNHITWMLYFAEQYGMEFWVEVWEQFIDDRTKPFFDAVEVSLNNRNRQLSREHLNNMLWHLGAGPVYSLFDYGFEDKENYPNPNLTNNIGMAPGSTQGFTLRSKAAHFLSASPSNVALGQPLFTLESDEPGVGLGVIGYFTDGSAEVQLALQSDSDIQTLQTTWEWEDLIDISIAIVNTNRSGTANYTLNITSALPEEDLIAQNYPNPFNPVTKIEYAITETQPVKVEVFDAIGRKVQTLVNEEHSAGFYSVDFNGSGLASGLYVYRITTDRTVLSKKMLLVK</sequence>
<dbReference type="Pfam" id="PF18962">
    <property type="entry name" value="Por_Secre_tail"/>
    <property type="match status" value="1"/>
</dbReference>
<name>A0A2N0VH40_9BACT</name>